<feature type="compositionally biased region" description="Polar residues" evidence="1">
    <location>
        <begin position="179"/>
        <end position="188"/>
    </location>
</feature>
<dbReference type="EMBL" id="KB096742">
    <property type="protein sequence ID" value="ESO02327.1"/>
    <property type="molecule type" value="Genomic_DNA"/>
</dbReference>
<sequence>MSPTKFLPSTTSPHLISSTMQHKPSANINNNNNNNGIYPNHNNVYNNNYQHNTNFLTTTSTWNSYSNKDINNNDSNNKLHFVAQAYKTTIYRRRNQGTYRIDGVQMSTSSTITLNNNNNNNNATTSIINNNTGNTNNTLQPAQLNGKLSTSLLSNSLNTPSTSGSKKKKKARNLKTKSMLSTSREWYV</sequence>
<reference evidence="4" key="1">
    <citation type="submission" date="2012-12" db="EMBL/GenBank/DDBJ databases">
        <authorList>
            <person name="Hellsten U."/>
            <person name="Grimwood J."/>
            <person name="Chapman J.A."/>
            <person name="Shapiro H."/>
            <person name="Aerts A."/>
            <person name="Otillar R.P."/>
            <person name="Terry A.Y."/>
            <person name="Boore J.L."/>
            <person name="Simakov O."/>
            <person name="Marletaz F."/>
            <person name="Cho S.-J."/>
            <person name="Edsinger-Gonzales E."/>
            <person name="Havlak P."/>
            <person name="Kuo D.-H."/>
            <person name="Larsson T."/>
            <person name="Lv J."/>
            <person name="Arendt D."/>
            <person name="Savage R."/>
            <person name="Osoegawa K."/>
            <person name="de Jong P."/>
            <person name="Lindberg D.R."/>
            <person name="Seaver E.C."/>
            <person name="Weisblat D.A."/>
            <person name="Putnam N.H."/>
            <person name="Grigoriev I.V."/>
            <person name="Rokhsar D.S."/>
        </authorList>
    </citation>
    <scope>NUCLEOTIDE SEQUENCE</scope>
</reference>
<dbReference type="EnsemblMetazoa" id="HelroT161582">
    <property type="protein sequence ID" value="HelroP161582"/>
    <property type="gene ID" value="HelroG161582"/>
</dbReference>
<dbReference type="CTD" id="20199233"/>
<protein>
    <submittedName>
        <fullName evidence="2 3">Uncharacterized protein</fullName>
    </submittedName>
</protein>
<dbReference type="EMBL" id="AMQM01000847">
    <property type="status" value="NOT_ANNOTATED_CDS"/>
    <property type="molecule type" value="Genomic_DNA"/>
</dbReference>
<dbReference type="HOGENOM" id="CLU_1442546_0_0_1"/>
<feature type="region of interest" description="Disordered" evidence="1">
    <location>
        <begin position="113"/>
        <end position="188"/>
    </location>
</feature>
<reference evidence="2 4" key="2">
    <citation type="journal article" date="2013" name="Nature">
        <title>Insights into bilaterian evolution from three spiralian genomes.</title>
        <authorList>
            <person name="Simakov O."/>
            <person name="Marletaz F."/>
            <person name="Cho S.J."/>
            <person name="Edsinger-Gonzales E."/>
            <person name="Havlak P."/>
            <person name="Hellsten U."/>
            <person name="Kuo D.H."/>
            <person name="Larsson T."/>
            <person name="Lv J."/>
            <person name="Arendt D."/>
            <person name="Savage R."/>
            <person name="Osoegawa K."/>
            <person name="de Jong P."/>
            <person name="Grimwood J."/>
            <person name="Chapman J.A."/>
            <person name="Shapiro H."/>
            <person name="Aerts A."/>
            <person name="Otillar R.P."/>
            <person name="Terry A.Y."/>
            <person name="Boore J.L."/>
            <person name="Grigoriev I.V."/>
            <person name="Lindberg D.R."/>
            <person name="Seaver E.C."/>
            <person name="Weisblat D.A."/>
            <person name="Putnam N.H."/>
            <person name="Rokhsar D.S."/>
        </authorList>
    </citation>
    <scope>NUCLEOTIDE SEQUENCE</scope>
</reference>
<feature type="compositionally biased region" description="Low complexity" evidence="1">
    <location>
        <begin position="113"/>
        <end position="164"/>
    </location>
</feature>
<dbReference type="AlphaFoldDB" id="T1ERN3"/>
<feature type="region of interest" description="Disordered" evidence="1">
    <location>
        <begin position="1"/>
        <end position="35"/>
    </location>
</feature>
<evidence type="ECO:0000313" key="3">
    <source>
        <dbReference type="EnsemblMetazoa" id="HelroP161582"/>
    </source>
</evidence>
<feature type="compositionally biased region" description="Basic residues" evidence="1">
    <location>
        <begin position="165"/>
        <end position="175"/>
    </location>
</feature>
<keyword evidence="4" id="KW-1185">Reference proteome</keyword>
<evidence type="ECO:0000256" key="1">
    <source>
        <dbReference type="SAM" id="MobiDB-lite"/>
    </source>
</evidence>
<reference evidence="3" key="3">
    <citation type="submission" date="2015-06" db="UniProtKB">
        <authorList>
            <consortium name="EnsemblMetazoa"/>
        </authorList>
    </citation>
    <scope>IDENTIFICATION</scope>
</reference>
<proteinExistence type="predicted"/>
<dbReference type="GeneID" id="20199233"/>
<dbReference type="RefSeq" id="XP_009019735.1">
    <property type="nucleotide sequence ID" value="XM_009021487.1"/>
</dbReference>
<evidence type="ECO:0000313" key="4">
    <source>
        <dbReference type="Proteomes" id="UP000015101"/>
    </source>
</evidence>
<evidence type="ECO:0000313" key="2">
    <source>
        <dbReference type="EMBL" id="ESO02327.1"/>
    </source>
</evidence>
<accession>T1ERN3</accession>
<organism evidence="3 4">
    <name type="scientific">Helobdella robusta</name>
    <name type="common">Californian leech</name>
    <dbReference type="NCBI Taxonomy" id="6412"/>
    <lineage>
        <taxon>Eukaryota</taxon>
        <taxon>Metazoa</taxon>
        <taxon>Spiralia</taxon>
        <taxon>Lophotrochozoa</taxon>
        <taxon>Annelida</taxon>
        <taxon>Clitellata</taxon>
        <taxon>Hirudinea</taxon>
        <taxon>Rhynchobdellida</taxon>
        <taxon>Glossiphoniidae</taxon>
        <taxon>Helobdella</taxon>
    </lineage>
</organism>
<dbReference type="Proteomes" id="UP000015101">
    <property type="component" value="Unassembled WGS sequence"/>
</dbReference>
<gene>
    <name evidence="3" type="primary">20199233</name>
    <name evidence="2" type="ORF">HELRODRAFT_161582</name>
</gene>
<name>T1ERN3_HELRO</name>
<dbReference type="KEGG" id="hro:HELRODRAFT_161582"/>
<dbReference type="InParanoid" id="T1ERN3"/>
<feature type="compositionally biased region" description="Polar residues" evidence="1">
    <location>
        <begin position="1"/>
        <end position="26"/>
    </location>
</feature>